<dbReference type="Proteomes" id="UP000001495">
    <property type="component" value="Chromosome"/>
</dbReference>
<gene>
    <name evidence="1" type="ordered locus">Mefer_1528</name>
</gene>
<dbReference type="InterPro" id="IPR009702">
    <property type="entry name" value="DUF1284"/>
</dbReference>
<sequence>MKNILKIRAHHLLCMQGFQGYGYSEEFIKNMAKIVEVIDLNPEIEVIAKCDVICSYCPYNINGKCQKGKVEDMDLKVLKKLNLKEGSRVRAKDLISLVNERFENFYDVLDVCGDCEWKSKCLWFLSRSNKKL</sequence>
<dbReference type="GeneID" id="8366234"/>
<dbReference type="Pfam" id="PF06935">
    <property type="entry name" value="DUF1284"/>
    <property type="match status" value="1"/>
</dbReference>
<dbReference type="KEGG" id="mfe:Mefer_1528"/>
<reference evidence="1" key="1">
    <citation type="submission" date="2009-08" db="EMBL/GenBank/DDBJ databases">
        <title>Complete sequence of chromosome of Methanocaldococcus fervens AG86.</title>
        <authorList>
            <consortium name="US DOE Joint Genome Institute"/>
            <person name="Lucas S."/>
            <person name="Copeland A."/>
            <person name="Lapidus A."/>
            <person name="Glavina del Rio T."/>
            <person name="Tice H."/>
            <person name="Bruce D."/>
            <person name="Goodwin L."/>
            <person name="Pitluck S."/>
            <person name="Chertkov O."/>
            <person name="Detter J.C."/>
            <person name="Han C."/>
            <person name="Tapia R."/>
            <person name="Larimer F."/>
            <person name="Land M."/>
            <person name="Hauser L."/>
            <person name="Kyrpides N."/>
            <person name="Ovchinnikova G."/>
            <person name="Lupa-Sieprawska M."/>
            <person name="Whitman W.B."/>
        </authorList>
    </citation>
    <scope>NUCLEOTIDE SEQUENCE [LARGE SCALE GENOMIC DNA]</scope>
    <source>
        <strain evidence="1">AG86</strain>
    </source>
</reference>
<dbReference type="RefSeq" id="WP_015792064.1">
    <property type="nucleotide sequence ID" value="NC_013156.1"/>
</dbReference>
<organism evidence="1 2">
    <name type="scientific">Methanocaldococcus fervens (strain DSM 4213 / JCM 15782 / AG86)</name>
    <name type="common">Methanococcus fervens</name>
    <dbReference type="NCBI Taxonomy" id="573064"/>
    <lineage>
        <taxon>Archaea</taxon>
        <taxon>Methanobacteriati</taxon>
        <taxon>Methanobacteriota</taxon>
        <taxon>Methanomada group</taxon>
        <taxon>Methanococci</taxon>
        <taxon>Methanococcales</taxon>
        <taxon>Methanocaldococcaceae</taxon>
        <taxon>Methanocaldococcus</taxon>
    </lineage>
</organism>
<dbReference type="AlphaFoldDB" id="C7P5F3"/>
<accession>C7P5F3</accession>
<name>C7P5F3_METFA</name>
<dbReference type="eggNOG" id="arCOG04456">
    <property type="taxonomic scope" value="Archaea"/>
</dbReference>
<evidence type="ECO:0000313" key="2">
    <source>
        <dbReference type="Proteomes" id="UP000001495"/>
    </source>
</evidence>
<evidence type="ECO:0000313" key="1">
    <source>
        <dbReference type="EMBL" id="ACV25331.1"/>
    </source>
</evidence>
<keyword evidence="2" id="KW-1185">Reference proteome</keyword>
<dbReference type="OrthoDB" id="50358at2157"/>
<proteinExistence type="predicted"/>
<protein>
    <recommendedName>
        <fullName evidence="3">Iron-sulfur binding protein</fullName>
    </recommendedName>
</protein>
<dbReference type="STRING" id="573064.Mefer_1528"/>
<dbReference type="HOGENOM" id="CLU_129126_1_0_2"/>
<dbReference type="EMBL" id="CP001696">
    <property type="protein sequence ID" value="ACV25331.1"/>
    <property type="molecule type" value="Genomic_DNA"/>
</dbReference>
<evidence type="ECO:0008006" key="3">
    <source>
        <dbReference type="Google" id="ProtNLM"/>
    </source>
</evidence>